<dbReference type="OMA" id="SHDCANI"/>
<dbReference type="PANTHER" id="PTHR10492">
    <property type="match status" value="1"/>
</dbReference>
<dbReference type="Proteomes" id="UP000095281">
    <property type="component" value="Unplaced"/>
</dbReference>
<name>A0A1I8BKE3_MELHA</name>
<dbReference type="CDD" id="cd18809">
    <property type="entry name" value="SF1_C_RecD"/>
    <property type="match status" value="1"/>
</dbReference>
<sequence length="919" mass="106299">MHCGALHFAEEKTRGNSFNDCCHHGKVVDLNIPEQDFPEGLRDFSVSFASLNPLRYRYPSKRGPYCFRIYGQVYHKLNVALNPELDEDPAYGQIFIVDTAEAMRAMIKANAGVDPELLRTVYEVIRRGNPFAEAYMMMKEEECLELERARLENREPTEIKLLFETGKQLDRRLGYNVPRANEVAAVYVPGADGEVPDAKVVVRQRGKELKILNSADAMVTPMTYPLFYPSGTLGWHPELKQSNSTRRVTRLQYVCYSIAIRKEFNPILYGGKLFQQYCVDEYVKIEGDRMRWIRMNQKKICAEAYKNIDNMMMLRAQELGLPLGRKVILPPSVTNSPRYVEKHFQDAMAIVRRWPEILDNLFHDQTPSDRPDLVVRVFYLKVKAVMQQIVKLKIFGSVIAWMYPVENQGRGLPHIHLLLTLSEEDKLLTSEDVENRGISARIPERDSELYDLVKRFMIHGPCGSLNPNSPCMEEILENGKRIRKCSKGYPKAFQEKTLVSENGLTLYARPDDDRKIEVLVSGNRVELDNRWVVPHNPYLLKVFRCHINLEKVNSISSVKYLHKYVHKPPDRARLELETRNDHDEVKEFIDARYVCPQEAVWRILELPMYDRSVIPCVIPMYDTRAEMVNSTIKRSEFWRIAKKYKLSRNMRALETEQEFAKDLIEIGNGNWNDENDSITLPSECISYGDLAEEIFANSIDTENFEEMANSAILAPKNIDVSEINSRVLGMLPGKEILYTSIDHAEDENRQRVNEYLDEYLYALRPNGFSVHELRLKKHAIVMLIRNLNIEKGLCNGTRMRVEEMNANLIVCRILTGDKAGQTAYIPRITLCCSEEYPFDLHRHQFPLVLAFAMTINKAQGQTLERVGIDLRNEVFGHGQLYVALSRARSWNMIKVKLDYSNSDRKIKNVVYKEILDERD</sequence>
<dbReference type="InterPro" id="IPR025476">
    <property type="entry name" value="Helitron_helicase-like"/>
</dbReference>
<dbReference type="InterPro" id="IPR027417">
    <property type="entry name" value="P-loop_NTPase"/>
</dbReference>
<dbReference type="Gene3D" id="2.30.30.940">
    <property type="match status" value="1"/>
</dbReference>
<evidence type="ECO:0000313" key="4">
    <source>
        <dbReference type="WBParaSite" id="MhA1_Contig2724.frz3.gene1"/>
    </source>
</evidence>
<keyword evidence="3" id="KW-1185">Reference proteome</keyword>
<dbReference type="WBParaSite" id="MhA1_Contig2724.frz3.gene1">
    <property type="protein sequence ID" value="MhA1_Contig2724.frz3.gene1"/>
    <property type="gene ID" value="MhA1_Contig2724.frz3.gene1"/>
</dbReference>
<feature type="domain" description="DNA helicase Pif1-like 2B" evidence="2">
    <location>
        <begin position="758"/>
        <end position="802"/>
    </location>
</feature>
<evidence type="ECO:0000259" key="2">
    <source>
        <dbReference type="Pfam" id="PF21530"/>
    </source>
</evidence>
<reference evidence="4" key="1">
    <citation type="submission" date="2016-11" db="UniProtKB">
        <authorList>
            <consortium name="WormBaseParasite"/>
        </authorList>
    </citation>
    <scope>IDENTIFICATION</scope>
</reference>
<dbReference type="PANTHER" id="PTHR10492:SF57">
    <property type="entry name" value="ATP-DEPENDENT DNA HELICASE"/>
    <property type="match status" value="1"/>
</dbReference>
<dbReference type="Gene3D" id="3.40.50.300">
    <property type="entry name" value="P-loop containing nucleotide triphosphate hydrolases"/>
    <property type="match status" value="1"/>
</dbReference>
<dbReference type="SUPFAM" id="SSF52540">
    <property type="entry name" value="P-loop containing nucleoside triphosphate hydrolases"/>
    <property type="match status" value="1"/>
</dbReference>
<dbReference type="InterPro" id="IPR049163">
    <property type="entry name" value="Pif1-like_2B_dom"/>
</dbReference>
<organism evidence="3 4">
    <name type="scientific">Meloidogyne hapla</name>
    <name type="common">Root-knot nematode worm</name>
    <dbReference type="NCBI Taxonomy" id="6305"/>
    <lineage>
        <taxon>Eukaryota</taxon>
        <taxon>Metazoa</taxon>
        <taxon>Ecdysozoa</taxon>
        <taxon>Nematoda</taxon>
        <taxon>Chromadorea</taxon>
        <taxon>Rhabditida</taxon>
        <taxon>Tylenchina</taxon>
        <taxon>Tylenchomorpha</taxon>
        <taxon>Tylenchoidea</taxon>
        <taxon>Meloidogynidae</taxon>
        <taxon>Meloidogyninae</taxon>
        <taxon>Meloidogyne</taxon>
    </lineage>
</organism>
<evidence type="ECO:0000259" key="1">
    <source>
        <dbReference type="Pfam" id="PF14214"/>
    </source>
</evidence>
<proteinExistence type="predicted"/>
<dbReference type="AlphaFoldDB" id="A0A1I8BKE3"/>
<feature type="domain" description="Helitron helicase-like" evidence="1">
    <location>
        <begin position="254"/>
        <end position="419"/>
    </location>
</feature>
<evidence type="ECO:0000313" key="3">
    <source>
        <dbReference type="Proteomes" id="UP000095281"/>
    </source>
</evidence>
<dbReference type="Pfam" id="PF14214">
    <property type="entry name" value="Helitron_like_N"/>
    <property type="match status" value="1"/>
</dbReference>
<accession>A0A1I8BKE3</accession>
<protein>
    <submittedName>
        <fullName evidence="4">ATP-dependent DNA helicase</fullName>
    </submittedName>
</protein>
<dbReference type="Pfam" id="PF21530">
    <property type="entry name" value="Pif1_2B_dom"/>
    <property type="match status" value="1"/>
</dbReference>